<dbReference type="Proteomes" id="UP000188268">
    <property type="component" value="Unassembled WGS sequence"/>
</dbReference>
<evidence type="ECO:0000313" key="3">
    <source>
        <dbReference type="Proteomes" id="UP000188268"/>
    </source>
</evidence>
<comment type="caution">
    <text evidence="2">The sequence shown here is derived from an EMBL/GenBank/DDBJ whole genome shotgun (WGS) entry which is preliminary data.</text>
</comment>
<dbReference type="Gramene" id="OMO94223">
    <property type="protein sequence ID" value="OMO94223"/>
    <property type="gene ID" value="CCACVL1_06107"/>
</dbReference>
<organism evidence="2 3">
    <name type="scientific">Corchorus capsularis</name>
    <name type="common">Jute</name>
    <dbReference type="NCBI Taxonomy" id="210143"/>
    <lineage>
        <taxon>Eukaryota</taxon>
        <taxon>Viridiplantae</taxon>
        <taxon>Streptophyta</taxon>
        <taxon>Embryophyta</taxon>
        <taxon>Tracheophyta</taxon>
        <taxon>Spermatophyta</taxon>
        <taxon>Magnoliopsida</taxon>
        <taxon>eudicotyledons</taxon>
        <taxon>Gunneridae</taxon>
        <taxon>Pentapetalae</taxon>
        <taxon>rosids</taxon>
        <taxon>malvids</taxon>
        <taxon>Malvales</taxon>
        <taxon>Malvaceae</taxon>
        <taxon>Grewioideae</taxon>
        <taxon>Apeibeae</taxon>
        <taxon>Corchorus</taxon>
    </lineage>
</organism>
<keyword evidence="3" id="KW-1185">Reference proteome</keyword>
<sequence length="41" mass="4724">GKLQEIQGSFWVVVVRGSKDGEEKGEMLKEEVADYQEGRRR</sequence>
<gene>
    <name evidence="2" type="ORF">CCACVL1_06107</name>
</gene>
<evidence type="ECO:0000313" key="2">
    <source>
        <dbReference type="EMBL" id="OMO94223.1"/>
    </source>
</evidence>
<name>A0A1R3JHA9_COCAP</name>
<protein>
    <submittedName>
        <fullName evidence="2">Uncharacterized protein</fullName>
    </submittedName>
</protein>
<proteinExistence type="predicted"/>
<feature type="region of interest" description="Disordered" evidence="1">
    <location>
        <begin position="21"/>
        <end position="41"/>
    </location>
</feature>
<dbReference type="AlphaFoldDB" id="A0A1R3JHA9"/>
<accession>A0A1R3JHA9</accession>
<feature type="non-terminal residue" evidence="2">
    <location>
        <position position="1"/>
    </location>
</feature>
<dbReference type="EMBL" id="AWWV01007915">
    <property type="protein sequence ID" value="OMO94223.1"/>
    <property type="molecule type" value="Genomic_DNA"/>
</dbReference>
<evidence type="ECO:0000256" key="1">
    <source>
        <dbReference type="SAM" id="MobiDB-lite"/>
    </source>
</evidence>
<reference evidence="2 3" key="1">
    <citation type="submission" date="2013-09" db="EMBL/GenBank/DDBJ databases">
        <title>Corchorus capsularis genome sequencing.</title>
        <authorList>
            <person name="Alam M."/>
            <person name="Haque M.S."/>
            <person name="Islam M.S."/>
            <person name="Emdad E.M."/>
            <person name="Islam M.M."/>
            <person name="Ahmed B."/>
            <person name="Halim A."/>
            <person name="Hossen Q.M.M."/>
            <person name="Hossain M.Z."/>
            <person name="Ahmed R."/>
            <person name="Khan M.M."/>
            <person name="Islam R."/>
            <person name="Rashid M.M."/>
            <person name="Khan S.A."/>
            <person name="Rahman M.S."/>
            <person name="Alam M."/>
        </authorList>
    </citation>
    <scope>NUCLEOTIDE SEQUENCE [LARGE SCALE GENOMIC DNA]</scope>
    <source>
        <strain evidence="3">cv. CVL-1</strain>
        <tissue evidence="2">Whole seedling</tissue>
    </source>
</reference>